<dbReference type="GO" id="GO:0006220">
    <property type="term" value="P:pyrimidine nucleotide metabolic process"/>
    <property type="evidence" value="ECO:0007669"/>
    <property type="project" value="UniProtKB-UniRule"/>
</dbReference>
<evidence type="ECO:0000256" key="4">
    <source>
        <dbReference type="ARBA" id="ARBA00022777"/>
    </source>
</evidence>
<evidence type="ECO:0000256" key="5">
    <source>
        <dbReference type="ARBA" id="ARBA00022840"/>
    </source>
</evidence>
<comment type="catalytic activity">
    <reaction evidence="6">
        <text>CMP + ATP = CDP + ADP</text>
        <dbReference type="Rhea" id="RHEA:11600"/>
        <dbReference type="ChEBI" id="CHEBI:30616"/>
        <dbReference type="ChEBI" id="CHEBI:58069"/>
        <dbReference type="ChEBI" id="CHEBI:60377"/>
        <dbReference type="ChEBI" id="CHEBI:456216"/>
        <dbReference type="EC" id="2.7.4.25"/>
    </reaction>
</comment>
<comment type="subcellular location">
    <subcellularLocation>
        <location evidence="6">Cytoplasm</location>
    </subcellularLocation>
</comment>
<evidence type="ECO:0000256" key="3">
    <source>
        <dbReference type="ARBA" id="ARBA00022741"/>
    </source>
</evidence>
<reference evidence="7 8" key="1">
    <citation type="journal article" date="2019" name="Nat. Microbiol.">
        <title>Mediterranean grassland soil C-N compound turnover is dependent on rainfall and depth, and is mediated by genomically divergent microorganisms.</title>
        <authorList>
            <person name="Diamond S."/>
            <person name="Andeer P.F."/>
            <person name="Li Z."/>
            <person name="Crits-Christoph A."/>
            <person name="Burstein D."/>
            <person name="Anantharaman K."/>
            <person name="Lane K.R."/>
            <person name="Thomas B.C."/>
            <person name="Pan C."/>
            <person name="Northen T.R."/>
            <person name="Banfield J.F."/>
        </authorList>
    </citation>
    <scope>NUCLEOTIDE SEQUENCE [LARGE SCALE GENOMIC DNA]</scope>
    <source>
        <strain evidence="7">NP_7</strain>
    </source>
</reference>
<dbReference type="HAMAP" id="MF_00239">
    <property type="entry name" value="Cytidyl_kinase_type2"/>
    <property type="match status" value="1"/>
</dbReference>
<dbReference type="InterPro" id="IPR027417">
    <property type="entry name" value="P-loop_NTPase"/>
</dbReference>
<dbReference type="Proteomes" id="UP000320048">
    <property type="component" value="Unassembled WGS sequence"/>
</dbReference>
<dbReference type="Pfam" id="PF13207">
    <property type="entry name" value="AAA_17"/>
    <property type="match status" value="1"/>
</dbReference>
<dbReference type="AlphaFoldDB" id="A0A537JAK2"/>
<name>A0A537JAK2_9BACT</name>
<dbReference type="Gene3D" id="3.40.50.300">
    <property type="entry name" value="P-loop containing nucleotide triphosphate hydrolases"/>
    <property type="match status" value="1"/>
</dbReference>
<feature type="binding site" evidence="6">
    <location>
        <begin position="7"/>
        <end position="15"/>
    </location>
    <ligand>
        <name>ATP</name>
        <dbReference type="ChEBI" id="CHEBI:30616"/>
    </ligand>
</feature>
<dbReference type="NCBIfam" id="TIGR02173">
    <property type="entry name" value="cyt_kin_arch"/>
    <property type="match status" value="1"/>
</dbReference>
<comment type="caution">
    <text evidence="7">The sequence shown here is derived from an EMBL/GenBank/DDBJ whole genome shotgun (WGS) entry which is preliminary data.</text>
</comment>
<evidence type="ECO:0000313" key="7">
    <source>
        <dbReference type="EMBL" id="TMI80561.1"/>
    </source>
</evidence>
<evidence type="ECO:0000313" key="8">
    <source>
        <dbReference type="Proteomes" id="UP000320048"/>
    </source>
</evidence>
<proteinExistence type="inferred from homology"/>
<dbReference type="GO" id="GO:0036430">
    <property type="term" value="F:CMP kinase activity"/>
    <property type="evidence" value="ECO:0007669"/>
    <property type="project" value="RHEA"/>
</dbReference>
<keyword evidence="5 6" id="KW-0067">ATP-binding</keyword>
<dbReference type="EC" id="2.7.4.25" evidence="6"/>
<gene>
    <name evidence="6" type="primary">cmk</name>
    <name evidence="7" type="ORF">E6H04_08410</name>
</gene>
<evidence type="ECO:0000256" key="2">
    <source>
        <dbReference type="ARBA" id="ARBA00022679"/>
    </source>
</evidence>
<dbReference type="EMBL" id="VBAO01000213">
    <property type="protein sequence ID" value="TMI80561.1"/>
    <property type="molecule type" value="Genomic_DNA"/>
</dbReference>
<keyword evidence="4 6" id="KW-0418">Kinase</keyword>
<dbReference type="GO" id="GO:0005524">
    <property type="term" value="F:ATP binding"/>
    <property type="evidence" value="ECO:0007669"/>
    <property type="project" value="UniProtKB-UniRule"/>
</dbReference>
<comment type="similarity">
    <text evidence="6">Belongs to the cytidylate kinase family. Type 2 subfamily.</text>
</comment>
<dbReference type="SUPFAM" id="SSF52540">
    <property type="entry name" value="P-loop containing nucleoside triphosphate hydrolases"/>
    <property type="match status" value="1"/>
</dbReference>
<dbReference type="GO" id="GO:0005737">
    <property type="term" value="C:cytoplasm"/>
    <property type="evidence" value="ECO:0007669"/>
    <property type="project" value="UniProtKB-SubCell"/>
</dbReference>
<comment type="catalytic activity">
    <reaction evidence="6">
        <text>dCMP + ATP = dCDP + ADP</text>
        <dbReference type="Rhea" id="RHEA:25094"/>
        <dbReference type="ChEBI" id="CHEBI:30616"/>
        <dbReference type="ChEBI" id="CHEBI:57566"/>
        <dbReference type="ChEBI" id="CHEBI:58593"/>
        <dbReference type="ChEBI" id="CHEBI:456216"/>
        <dbReference type="EC" id="2.7.4.25"/>
    </reaction>
</comment>
<dbReference type="GO" id="GO:0036431">
    <property type="term" value="F:dCMP kinase activity"/>
    <property type="evidence" value="ECO:0007669"/>
    <property type="project" value="RHEA"/>
</dbReference>
<accession>A0A537JAK2</accession>
<protein>
    <recommendedName>
        <fullName evidence="6">Cytidylate kinase</fullName>
        <shortName evidence="6">CK</shortName>
        <ecNumber evidence="6">2.7.4.25</ecNumber>
    </recommendedName>
    <alternativeName>
        <fullName evidence="6">Cytidine monophosphate kinase</fullName>
        <shortName evidence="6">CMP kinase</shortName>
    </alternativeName>
</protein>
<keyword evidence="1 6" id="KW-0963">Cytoplasm</keyword>
<sequence>MIVTVSGEIGAGKSTVAKALSRALGLRYVSAGEIFREEARRRGLTLAALGRLAEQDPTIDRELDRMQVEAAQGGGVLIDSRLSGWLIDGDLRVWLRAALAVRAARVAARDGLSPEEALRELRAREECERRRYREFYQIDLTDLGRYHIVVDTAAWSAQEIVDALLPLTRRFQPERLGRPS</sequence>
<keyword evidence="3 6" id="KW-0547">Nucleotide-binding</keyword>
<evidence type="ECO:0000256" key="1">
    <source>
        <dbReference type="ARBA" id="ARBA00022490"/>
    </source>
</evidence>
<keyword evidence="2 6" id="KW-0808">Transferase</keyword>
<dbReference type="InterPro" id="IPR011892">
    <property type="entry name" value="Cyt_kin_arch"/>
</dbReference>
<evidence type="ECO:0000256" key="6">
    <source>
        <dbReference type="HAMAP-Rule" id="MF_00239"/>
    </source>
</evidence>
<organism evidence="7 8">
    <name type="scientific">Candidatus Segetimicrobium genomatis</name>
    <dbReference type="NCBI Taxonomy" id="2569760"/>
    <lineage>
        <taxon>Bacteria</taxon>
        <taxon>Bacillati</taxon>
        <taxon>Candidatus Sysuimicrobiota</taxon>
        <taxon>Candidatus Sysuimicrobiia</taxon>
        <taxon>Candidatus Sysuimicrobiales</taxon>
        <taxon>Candidatus Segetimicrobiaceae</taxon>
        <taxon>Candidatus Segetimicrobium</taxon>
    </lineage>
</organism>